<evidence type="ECO:0000259" key="3">
    <source>
        <dbReference type="Pfam" id="PF01729"/>
    </source>
</evidence>
<comment type="similarity">
    <text evidence="1">Belongs to the NadC/ModD family.</text>
</comment>
<dbReference type="PANTHER" id="PTHR32179:SF3">
    <property type="entry name" value="NICOTINATE-NUCLEOTIDE PYROPHOSPHORYLASE [CARBOXYLATING]"/>
    <property type="match status" value="1"/>
</dbReference>
<organism evidence="4">
    <name type="scientific">bioreactor metagenome</name>
    <dbReference type="NCBI Taxonomy" id="1076179"/>
    <lineage>
        <taxon>unclassified sequences</taxon>
        <taxon>metagenomes</taxon>
        <taxon>ecological metagenomes</taxon>
    </lineage>
</organism>
<protein>
    <submittedName>
        <fullName evidence="4">Nicotinate-nucleotide pyrophosphorylase [carboxylating]</fullName>
        <ecNumber evidence="4">2.4.2.19</ecNumber>
    </submittedName>
</protein>
<dbReference type="GO" id="GO:0004514">
    <property type="term" value="F:nicotinate-nucleotide diphosphorylase (carboxylating) activity"/>
    <property type="evidence" value="ECO:0007669"/>
    <property type="project" value="UniProtKB-EC"/>
</dbReference>
<dbReference type="InterPro" id="IPR013785">
    <property type="entry name" value="Aldolase_TIM"/>
</dbReference>
<feature type="domain" description="Quinolinate phosphoribosyl transferase C-terminal" evidence="3">
    <location>
        <begin position="1"/>
        <end position="62"/>
    </location>
</feature>
<dbReference type="PANTHER" id="PTHR32179">
    <property type="entry name" value="NICOTINATE-NUCLEOTIDE PYROPHOSPHORYLASE [CARBOXYLATING]"/>
    <property type="match status" value="1"/>
</dbReference>
<proteinExistence type="inferred from homology"/>
<sequence>MLDNMDIPTMTEAVRIIAKRAITEASGNITLDNIAAVAKCGVDYISTGAVTHSYKVLDLSMKNLVNI</sequence>
<dbReference type="GO" id="GO:0009435">
    <property type="term" value="P:NAD+ biosynthetic process"/>
    <property type="evidence" value="ECO:0007669"/>
    <property type="project" value="InterPro"/>
</dbReference>
<reference evidence="4" key="1">
    <citation type="submission" date="2019-08" db="EMBL/GenBank/DDBJ databases">
        <authorList>
            <person name="Kucharzyk K."/>
            <person name="Murdoch R.W."/>
            <person name="Higgins S."/>
            <person name="Loffler F."/>
        </authorList>
    </citation>
    <scope>NUCLEOTIDE SEQUENCE</scope>
</reference>
<dbReference type="Pfam" id="PF01729">
    <property type="entry name" value="QRPTase_C"/>
    <property type="match status" value="1"/>
</dbReference>
<dbReference type="EC" id="2.4.2.19" evidence="4"/>
<dbReference type="SUPFAM" id="SSF51690">
    <property type="entry name" value="Nicotinate/Quinolinate PRTase C-terminal domain-like"/>
    <property type="match status" value="1"/>
</dbReference>
<gene>
    <name evidence="4" type="primary">nadC_35</name>
    <name evidence="4" type="ORF">SDC9_138870</name>
</gene>
<dbReference type="AlphaFoldDB" id="A0A645DR02"/>
<evidence type="ECO:0000256" key="1">
    <source>
        <dbReference type="ARBA" id="ARBA00009400"/>
    </source>
</evidence>
<dbReference type="InterPro" id="IPR036068">
    <property type="entry name" value="Nicotinate_pribotase-like_C"/>
</dbReference>
<keyword evidence="2 4" id="KW-0328">Glycosyltransferase</keyword>
<dbReference type="GO" id="GO:0034213">
    <property type="term" value="P:quinolinate catabolic process"/>
    <property type="evidence" value="ECO:0007669"/>
    <property type="project" value="TreeGrafter"/>
</dbReference>
<keyword evidence="4" id="KW-0808">Transferase</keyword>
<dbReference type="Gene3D" id="3.20.20.70">
    <property type="entry name" value="Aldolase class I"/>
    <property type="match status" value="1"/>
</dbReference>
<dbReference type="InterPro" id="IPR027277">
    <property type="entry name" value="NadC/ModD"/>
</dbReference>
<evidence type="ECO:0000313" key="4">
    <source>
        <dbReference type="EMBL" id="MPM91736.1"/>
    </source>
</evidence>
<accession>A0A645DR02</accession>
<comment type="caution">
    <text evidence="4">The sequence shown here is derived from an EMBL/GenBank/DDBJ whole genome shotgun (WGS) entry which is preliminary data.</text>
</comment>
<evidence type="ECO:0000256" key="2">
    <source>
        <dbReference type="ARBA" id="ARBA00022676"/>
    </source>
</evidence>
<name>A0A645DR02_9ZZZZ</name>
<dbReference type="InterPro" id="IPR002638">
    <property type="entry name" value="Quinolinate_PRibosylTrfase_C"/>
</dbReference>
<dbReference type="EMBL" id="VSSQ01038759">
    <property type="protein sequence ID" value="MPM91736.1"/>
    <property type="molecule type" value="Genomic_DNA"/>
</dbReference>
<dbReference type="GO" id="GO:0005737">
    <property type="term" value="C:cytoplasm"/>
    <property type="evidence" value="ECO:0007669"/>
    <property type="project" value="TreeGrafter"/>
</dbReference>